<feature type="domain" description="DUF403" evidence="1">
    <location>
        <begin position="1"/>
        <end position="305"/>
    </location>
</feature>
<dbReference type="RefSeq" id="WP_135350087.1">
    <property type="nucleotide sequence ID" value="NZ_SRJD01000038.1"/>
</dbReference>
<protein>
    <submittedName>
        <fullName evidence="2">Alpha-E domain-containing protein</fullName>
    </submittedName>
</protein>
<evidence type="ECO:0000313" key="3">
    <source>
        <dbReference type="Proteomes" id="UP000298347"/>
    </source>
</evidence>
<comment type="caution">
    <text evidence="2">The sequence shown here is derived from an EMBL/GenBank/DDBJ whole genome shotgun (WGS) entry which is preliminary data.</text>
</comment>
<evidence type="ECO:0000259" key="1">
    <source>
        <dbReference type="Pfam" id="PF04168"/>
    </source>
</evidence>
<reference evidence="2 3" key="1">
    <citation type="journal article" date="2015" name="Int. J. Syst. Evol. Microbiol.">
        <title>Sporolactobacillus shoreae sp. nov. and Sporolactobacillus spathodeae sp. nov., two spore-forming lactic acid bacteria isolated from tree barks in Thailand.</title>
        <authorList>
            <person name="Thamacharoensuk T."/>
            <person name="Kitahara M."/>
            <person name="Ohkuma M."/>
            <person name="Thongchul N."/>
            <person name="Tanasupawat S."/>
        </authorList>
    </citation>
    <scope>NUCLEOTIDE SEQUENCE [LARGE SCALE GENOMIC DNA]</scope>
    <source>
        <strain evidence="2 3">BK92</strain>
    </source>
</reference>
<dbReference type="InterPro" id="IPR051680">
    <property type="entry name" value="ATP-dep_Glu-Cys_Ligase-2"/>
</dbReference>
<gene>
    <name evidence="2" type="ORF">E4665_17485</name>
</gene>
<evidence type="ECO:0000313" key="2">
    <source>
        <dbReference type="EMBL" id="TGA95790.1"/>
    </source>
</evidence>
<name>A0A4Z0GH87_9BACL</name>
<dbReference type="AlphaFoldDB" id="A0A4Z0GH87"/>
<sequence length="315" mass="36507">MIGRIAESLYWLGRYIERIENHARLIDVDYHMQTSHEDRAQYPWRELMETIGNISDFQSKKLSFTESDVLTTIVFDPDNSNSIISCVVNARTNTQTVRERLPSEMWDAINGFYLWLNSRKLNDLLLYPHTFFEQIKNQTSLFQGIATSTMLRGPEWHMIQAGKYLERAENTLRIFRVVYSDNHQDMSYDDSIALLKSVSGYEAFRKCLSNKVNIENMLDFLILNAIFPRSTRFSLGHLKDHLGCLYVSRGVISPEFGRVMKSIGRFYSQLAYMDPSEISRADVIPFLEEEIRRCNTIGAEIGKMFSTKGVNVLSF</sequence>
<dbReference type="Pfam" id="PF04168">
    <property type="entry name" value="Alpha-E"/>
    <property type="match status" value="1"/>
</dbReference>
<accession>A0A4Z0GH87</accession>
<dbReference type="PANTHER" id="PTHR34595:SF7">
    <property type="entry name" value="SLL1039 PROTEIN"/>
    <property type="match status" value="1"/>
</dbReference>
<keyword evidence="3" id="KW-1185">Reference proteome</keyword>
<dbReference type="PANTHER" id="PTHR34595">
    <property type="entry name" value="BLR5612 PROTEIN"/>
    <property type="match status" value="1"/>
</dbReference>
<dbReference type="InterPro" id="IPR007296">
    <property type="entry name" value="DUF403"/>
</dbReference>
<organism evidence="2 3">
    <name type="scientific">Sporolactobacillus shoreae</name>
    <dbReference type="NCBI Taxonomy" id="1465501"/>
    <lineage>
        <taxon>Bacteria</taxon>
        <taxon>Bacillati</taxon>
        <taxon>Bacillota</taxon>
        <taxon>Bacilli</taxon>
        <taxon>Bacillales</taxon>
        <taxon>Sporolactobacillaceae</taxon>
        <taxon>Sporolactobacillus</taxon>
    </lineage>
</organism>
<proteinExistence type="predicted"/>
<dbReference type="Proteomes" id="UP000298347">
    <property type="component" value="Unassembled WGS sequence"/>
</dbReference>
<dbReference type="OrthoDB" id="9803532at2"/>
<dbReference type="EMBL" id="SRJD01000038">
    <property type="protein sequence ID" value="TGA95790.1"/>
    <property type="molecule type" value="Genomic_DNA"/>
</dbReference>